<sequence>MTSIYQSRWNPKGIRKSWDRCSIMNDSAEAVLKDWLTGRVKDACAWFDDSDNLRIPRCMSRQFFRSSGLSRKTSARCLASSIGKPKRSVKPMLKTRPFESRS</sequence>
<evidence type="ECO:0000313" key="2">
    <source>
        <dbReference type="Proteomes" id="UP000646478"/>
    </source>
</evidence>
<organism evidence="1 2">
    <name type="scientific">Brucella endophytica</name>
    <dbReference type="NCBI Taxonomy" id="1963359"/>
    <lineage>
        <taxon>Bacteria</taxon>
        <taxon>Pseudomonadati</taxon>
        <taxon>Pseudomonadota</taxon>
        <taxon>Alphaproteobacteria</taxon>
        <taxon>Hyphomicrobiales</taxon>
        <taxon>Brucellaceae</taxon>
        <taxon>Brucella/Ochrobactrum group</taxon>
        <taxon>Brucella</taxon>
    </lineage>
</organism>
<proteinExistence type="predicted"/>
<name>A0A916S7V2_9HYPH</name>
<dbReference type="Proteomes" id="UP000646478">
    <property type="component" value="Unassembled WGS sequence"/>
</dbReference>
<gene>
    <name evidence="1" type="ORF">GCM10011491_14490</name>
</gene>
<comment type="caution">
    <text evidence="1">The sequence shown here is derived from an EMBL/GenBank/DDBJ whole genome shotgun (WGS) entry which is preliminary data.</text>
</comment>
<accession>A0A916S7V2</accession>
<dbReference type="AlphaFoldDB" id="A0A916S7V2"/>
<reference evidence="1" key="1">
    <citation type="journal article" date="2014" name="Int. J. Syst. Evol. Microbiol.">
        <title>Complete genome sequence of Corynebacterium casei LMG S-19264T (=DSM 44701T), isolated from a smear-ripened cheese.</title>
        <authorList>
            <consortium name="US DOE Joint Genome Institute (JGI-PGF)"/>
            <person name="Walter F."/>
            <person name="Albersmeier A."/>
            <person name="Kalinowski J."/>
            <person name="Ruckert C."/>
        </authorList>
    </citation>
    <scope>NUCLEOTIDE SEQUENCE</scope>
    <source>
        <strain evidence="1">CGMCC 1.15082</strain>
    </source>
</reference>
<evidence type="ECO:0000313" key="1">
    <source>
        <dbReference type="EMBL" id="GGA87838.1"/>
    </source>
</evidence>
<keyword evidence="2" id="KW-1185">Reference proteome</keyword>
<reference evidence="1" key="2">
    <citation type="submission" date="2020-09" db="EMBL/GenBank/DDBJ databases">
        <authorList>
            <person name="Sun Q."/>
            <person name="Zhou Y."/>
        </authorList>
    </citation>
    <scope>NUCLEOTIDE SEQUENCE</scope>
    <source>
        <strain evidence="1">CGMCC 1.15082</strain>
    </source>
</reference>
<dbReference type="EMBL" id="BMHH01000004">
    <property type="protein sequence ID" value="GGA87838.1"/>
    <property type="molecule type" value="Genomic_DNA"/>
</dbReference>
<protein>
    <submittedName>
        <fullName evidence="1">Uncharacterized protein</fullName>
    </submittedName>
</protein>